<dbReference type="GO" id="GO:0015658">
    <property type="term" value="F:branched-chain amino acid transmembrane transporter activity"/>
    <property type="evidence" value="ECO:0007669"/>
    <property type="project" value="InterPro"/>
</dbReference>
<dbReference type="InterPro" id="IPR017778">
    <property type="entry name" value="ABC_transptr_urea_perm_UrtC"/>
</dbReference>
<dbReference type="GO" id="GO:0005886">
    <property type="term" value="C:plasma membrane"/>
    <property type="evidence" value="ECO:0007669"/>
    <property type="project" value="UniProtKB-SubCell"/>
</dbReference>
<feature type="transmembrane region" description="Helical" evidence="6">
    <location>
        <begin position="163"/>
        <end position="180"/>
    </location>
</feature>
<dbReference type="RefSeq" id="WP_185694976.1">
    <property type="nucleotide sequence ID" value="NZ_JACHVA010000143.1"/>
</dbReference>
<feature type="transmembrane region" description="Helical" evidence="6">
    <location>
        <begin position="54"/>
        <end position="73"/>
    </location>
</feature>
<dbReference type="InterPro" id="IPR001851">
    <property type="entry name" value="ABC_transp_permease"/>
</dbReference>
<dbReference type="Proteomes" id="UP000525652">
    <property type="component" value="Unassembled WGS sequence"/>
</dbReference>
<evidence type="ECO:0000313" key="8">
    <source>
        <dbReference type="Proteomes" id="UP000525652"/>
    </source>
</evidence>
<organism evidence="7 8">
    <name type="scientific">Puniceicoccus vermicola</name>
    <dbReference type="NCBI Taxonomy" id="388746"/>
    <lineage>
        <taxon>Bacteria</taxon>
        <taxon>Pseudomonadati</taxon>
        <taxon>Verrucomicrobiota</taxon>
        <taxon>Opitutia</taxon>
        <taxon>Puniceicoccales</taxon>
        <taxon>Puniceicoccaceae</taxon>
        <taxon>Puniceicoccus</taxon>
    </lineage>
</organism>
<keyword evidence="3 6" id="KW-0812">Transmembrane</keyword>
<feature type="transmembrane region" description="Helical" evidence="6">
    <location>
        <begin position="331"/>
        <end position="351"/>
    </location>
</feature>
<dbReference type="AlphaFoldDB" id="A0A7X1B2D3"/>
<gene>
    <name evidence="7" type="primary">urtC</name>
    <name evidence="7" type="ORF">H5P30_21500</name>
</gene>
<feature type="transmembrane region" description="Helical" evidence="6">
    <location>
        <begin position="24"/>
        <end position="42"/>
    </location>
</feature>
<evidence type="ECO:0000313" key="7">
    <source>
        <dbReference type="EMBL" id="MBC2604364.1"/>
    </source>
</evidence>
<dbReference type="PANTHER" id="PTHR30482:SF4">
    <property type="entry name" value="SLR1201 PROTEIN"/>
    <property type="match status" value="1"/>
</dbReference>
<feature type="transmembrane region" description="Helical" evidence="6">
    <location>
        <begin position="212"/>
        <end position="232"/>
    </location>
</feature>
<proteinExistence type="predicted"/>
<dbReference type="InterPro" id="IPR043428">
    <property type="entry name" value="LivM-like"/>
</dbReference>
<name>A0A7X1B2D3_9BACT</name>
<reference evidence="7 8" key="1">
    <citation type="submission" date="2020-07" db="EMBL/GenBank/DDBJ databases">
        <authorList>
            <person name="Feng X."/>
        </authorList>
    </citation>
    <scope>NUCLEOTIDE SEQUENCE [LARGE SCALE GENOMIC DNA]</scope>
    <source>
        <strain evidence="7 8">JCM14086</strain>
    </source>
</reference>
<evidence type="ECO:0000256" key="2">
    <source>
        <dbReference type="ARBA" id="ARBA00022475"/>
    </source>
</evidence>
<evidence type="ECO:0000256" key="5">
    <source>
        <dbReference type="ARBA" id="ARBA00023136"/>
    </source>
</evidence>
<protein>
    <submittedName>
        <fullName evidence="7">Urea ABC transporter permease subunit UrtC</fullName>
    </submittedName>
</protein>
<dbReference type="PANTHER" id="PTHR30482">
    <property type="entry name" value="HIGH-AFFINITY BRANCHED-CHAIN AMINO ACID TRANSPORT SYSTEM PERMEASE"/>
    <property type="match status" value="1"/>
</dbReference>
<evidence type="ECO:0000256" key="6">
    <source>
        <dbReference type="SAM" id="Phobius"/>
    </source>
</evidence>
<evidence type="ECO:0000256" key="3">
    <source>
        <dbReference type="ARBA" id="ARBA00022692"/>
    </source>
</evidence>
<comment type="caution">
    <text evidence="7">The sequence shown here is derived from an EMBL/GenBank/DDBJ whole genome shotgun (WGS) entry which is preliminary data.</text>
</comment>
<evidence type="ECO:0000256" key="4">
    <source>
        <dbReference type="ARBA" id="ARBA00022989"/>
    </source>
</evidence>
<dbReference type="CDD" id="cd06581">
    <property type="entry name" value="TM_PBP1_LivM_like"/>
    <property type="match status" value="1"/>
</dbReference>
<keyword evidence="4 6" id="KW-1133">Transmembrane helix</keyword>
<dbReference type="Pfam" id="PF02653">
    <property type="entry name" value="BPD_transp_2"/>
    <property type="match status" value="1"/>
</dbReference>
<keyword evidence="5 6" id="KW-0472">Membrane</keyword>
<feature type="transmembrane region" description="Helical" evidence="6">
    <location>
        <begin position="299"/>
        <end position="319"/>
    </location>
</feature>
<sequence length="395" mass="43560">METNYTAKKGFKAFYSRLFTNREGLIGFIILAAVLLVVLPMVMGAFRLNMTGKYLSYAFAAVGLVLCWGQAGILSLGQGMFFGVGGYCMAMFLKLEASSPEFTSIQTTPGIPDFMDWNQVTELPWFWYPFKSFPLTLALILILPVLLSFIMSVFYFKGRVSGVVFAILTQSMVACMWYFIVGNQGYFGGINGITDLKTLAGWDIRTPEAQTTLYFVCAILLLLCILGSRYVLSTRLGRVLVAQRDKEARVRFSGYNITAFRVFIFCFASVITSIGGALFTLQVGFMSPNLIGVVPSIDMVIFTAVGGRLSLFGAVYGTLLVNGVQTVFSEAYPTIWLFFYGGIFIAIVLFLPKGLAGLYGDVLKPLFLKCIGKKSDTRKKLESISETEKGGQNVE</sequence>
<accession>A0A7X1B2D3</accession>
<feature type="transmembrane region" description="Helical" evidence="6">
    <location>
        <begin position="133"/>
        <end position="156"/>
    </location>
</feature>
<comment type="subcellular location">
    <subcellularLocation>
        <location evidence="1">Cell membrane</location>
        <topology evidence="1">Multi-pass membrane protein</topology>
    </subcellularLocation>
</comment>
<dbReference type="EMBL" id="JACHVA010000143">
    <property type="protein sequence ID" value="MBC2604364.1"/>
    <property type="molecule type" value="Genomic_DNA"/>
</dbReference>
<evidence type="ECO:0000256" key="1">
    <source>
        <dbReference type="ARBA" id="ARBA00004651"/>
    </source>
</evidence>
<keyword evidence="8" id="KW-1185">Reference proteome</keyword>
<feature type="transmembrane region" description="Helical" evidence="6">
    <location>
        <begin position="253"/>
        <end position="279"/>
    </location>
</feature>
<keyword evidence="2" id="KW-1003">Cell membrane</keyword>
<dbReference type="NCBIfam" id="TIGR03408">
    <property type="entry name" value="urea_trans_UrtC"/>
    <property type="match status" value="1"/>
</dbReference>